<evidence type="ECO:0000313" key="2">
    <source>
        <dbReference type="EMBL" id="JAT60584.1"/>
    </source>
</evidence>
<feature type="region of interest" description="Disordered" evidence="1">
    <location>
        <begin position="99"/>
        <end position="132"/>
    </location>
</feature>
<proteinExistence type="predicted"/>
<name>A0A1D1Z133_9ARAE</name>
<reference evidence="2" key="1">
    <citation type="submission" date="2015-07" db="EMBL/GenBank/DDBJ databases">
        <title>Transcriptome Assembly of Anthurium amnicola.</title>
        <authorList>
            <person name="Suzuki J."/>
        </authorList>
    </citation>
    <scope>NUCLEOTIDE SEQUENCE</scope>
</reference>
<feature type="compositionally biased region" description="Low complexity" evidence="1">
    <location>
        <begin position="8"/>
        <end position="23"/>
    </location>
</feature>
<protein>
    <submittedName>
        <fullName evidence="2">Uncharacterized protein</fullName>
    </submittedName>
</protein>
<evidence type="ECO:0000256" key="1">
    <source>
        <dbReference type="SAM" id="MobiDB-lite"/>
    </source>
</evidence>
<gene>
    <name evidence="2" type="ORF">g.26666</name>
</gene>
<accession>A0A1D1Z133</accession>
<feature type="region of interest" description="Disordered" evidence="1">
    <location>
        <begin position="1"/>
        <end position="80"/>
    </location>
</feature>
<dbReference type="AlphaFoldDB" id="A0A1D1Z133"/>
<feature type="non-terminal residue" evidence="2">
    <location>
        <position position="1"/>
    </location>
</feature>
<feature type="region of interest" description="Disordered" evidence="1">
    <location>
        <begin position="204"/>
        <end position="230"/>
    </location>
</feature>
<feature type="compositionally biased region" description="Basic and acidic residues" evidence="1">
    <location>
        <begin position="211"/>
        <end position="228"/>
    </location>
</feature>
<dbReference type="EMBL" id="GDJX01007352">
    <property type="protein sequence ID" value="JAT60584.1"/>
    <property type="molecule type" value="Transcribed_RNA"/>
</dbReference>
<sequence length="283" mass="30329">RRSRTRSRQSTSKSNASSVLSSEDGGGELGSPRRPYAGDDAVLTSFASKLRPITIPSRRGGSPSPTPPSGGEQISSRRTSTVPCLMGFHFEYGAAGPAGLFRPHSPPETVAGVEPRRPAATDGDSPSSEISSIYDIPMATIRPVRSHERVGLQGSEKGEEVVEEAESSYVIEIVAGRKEAGGEGSAAVDEAIAWAKERCRASPTLEGRGVGGDDKYRSEHGKSRERVPGRTGEGLQDVLYHLEILRDGYSDVSTLEGRTTEETKVWIADDVPHKLVVEDVLFN</sequence>
<organism evidence="2">
    <name type="scientific">Anthurium amnicola</name>
    <dbReference type="NCBI Taxonomy" id="1678845"/>
    <lineage>
        <taxon>Eukaryota</taxon>
        <taxon>Viridiplantae</taxon>
        <taxon>Streptophyta</taxon>
        <taxon>Embryophyta</taxon>
        <taxon>Tracheophyta</taxon>
        <taxon>Spermatophyta</taxon>
        <taxon>Magnoliopsida</taxon>
        <taxon>Liliopsida</taxon>
        <taxon>Araceae</taxon>
        <taxon>Pothoideae</taxon>
        <taxon>Potheae</taxon>
        <taxon>Anthurium</taxon>
    </lineage>
</organism>